<dbReference type="PROSITE" id="PS50931">
    <property type="entry name" value="HTH_LYSR"/>
    <property type="match status" value="1"/>
</dbReference>
<accession>A0ABN8JB05</accession>
<evidence type="ECO:0000256" key="3">
    <source>
        <dbReference type="ARBA" id="ARBA00023125"/>
    </source>
</evidence>
<dbReference type="InterPro" id="IPR058163">
    <property type="entry name" value="LysR-type_TF_proteobact-type"/>
</dbReference>
<evidence type="ECO:0000256" key="1">
    <source>
        <dbReference type="ARBA" id="ARBA00009437"/>
    </source>
</evidence>
<keyword evidence="7" id="KW-1185">Reference proteome</keyword>
<dbReference type="SUPFAM" id="SSF53850">
    <property type="entry name" value="Periplasmic binding protein-like II"/>
    <property type="match status" value="1"/>
</dbReference>
<proteinExistence type="inferred from homology"/>
<keyword evidence="4" id="KW-0804">Transcription</keyword>
<protein>
    <submittedName>
        <fullName evidence="6">Transcriptional regulator</fullName>
    </submittedName>
</protein>
<dbReference type="CDD" id="cd08422">
    <property type="entry name" value="PBP2_CrgA_like"/>
    <property type="match status" value="1"/>
</dbReference>
<dbReference type="Pfam" id="PF00126">
    <property type="entry name" value="HTH_1"/>
    <property type="match status" value="1"/>
</dbReference>
<evidence type="ECO:0000313" key="7">
    <source>
        <dbReference type="Proteomes" id="UP001153050"/>
    </source>
</evidence>
<keyword evidence="2" id="KW-0805">Transcription regulation</keyword>
<dbReference type="Proteomes" id="UP001153050">
    <property type="component" value="Unassembled WGS sequence"/>
</dbReference>
<reference evidence="6 7" key="1">
    <citation type="submission" date="2022-03" db="EMBL/GenBank/DDBJ databases">
        <authorList>
            <person name="Brunel B."/>
        </authorList>
    </citation>
    <scope>NUCLEOTIDE SEQUENCE [LARGE SCALE GENOMIC DNA]</scope>
    <source>
        <strain evidence="6">STM5069sample</strain>
    </source>
</reference>
<comment type="caution">
    <text evidence="6">The sequence shown here is derived from an EMBL/GenBank/DDBJ whole genome shotgun (WGS) entry which is preliminary data.</text>
</comment>
<evidence type="ECO:0000256" key="4">
    <source>
        <dbReference type="ARBA" id="ARBA00023163"/>
    </source>
</evidence>
<gene>
    <name evidence="6" type="ORF">MES5069_1050003</name>
</gene>
<dbReference type="Pfam" id="PF03466">
    <property type="entry name" value="LysR_substrate"/>
    <property type="match status" value="1"/>
</dbReference>
<feature type="domain" description="HTH lysR-type" evidence="5">
    <location>
        <begin position="1"/>
        <end position="60"/>
    </location>
</feature>
<dbReference type="PRINTS" id="PR00039">
    <property type="entry name" value="HTHLYSR"/>
</dbReference>
<comment type="similarity">
    <text evidence="1">Belongs to the LysR transcriptional regulatory family.</text>
</comment>
<dbReference type="PANTHER" id="PTHR30537:SF81">
    <property type="entry name" value="TRANSCRIPTIONAL REGULATOR-RELATED"/>
    <property type="match status" value="1"/>
</dbReference>
<dbReference type="EMBL" id="CAKXZT010000008">
    <property type="protein sequence ID" value="CAH2395306.1"/>
    <property type="molecule type" value="Genomic_DNA"/>
</dbReference>
<dbReference type="RefSeq" id="WP_254016431.1">
    <property type="nucleotide sequence ID" value="NZ_CAKXZT010000008.1"/>
</dbReference>
<dbReference type="Gene3D" id="3.40.190.290">
    <property type="match status" value="1"/>
</dbReference>
<name>A0ABN8JB05_9HYPH</name>
<dbReference type="InterPro" id="IPR036390">
    <property type="entry name" value="WH_DNA-bd_sf"/>
</dbReference>
<keyword evidence="3" id="KW-0238">DNA-binding</keyword>
<evidence type="ECO:0000313" key="6">
    <source>
        <dbReference type="EMBL" id="CAH2395306.1"/>
    </source>
</evidence>
<organism evidence="6 7">
    <name type="scientific">Mesorhizobium escarrei</name>
    <dbReference type="NCBI Taxonomy" id="666018"/>
    <lineage>
        <taxon>Bacteria</taxon>
        <taxon>Pseudomonadati</taxon>
        <taxon>Pseudomonadota</taxon>
        <taxon>Alphaproteobacteria</taxon>
        <taxon>Hyphomicrobiales</taxon>
        <taxon>Phyllobacteriaceae</taxon>
        <taxon>Mesorhizobium</taxon>
    </lineage>
</organism>
<dbReference type="InterPro" id="IPR036388">
    <property type="entry name" value="WH-like_DNA-bd_sf"/>
</dbReference>
<sequence>MKWRFEDILTFINVVEAGSVTSAATRLNISKSVISKRISDLETALRVELFRRSTGRLTPTELAWSLYERVVPLVQGITEATQGVSERTEGLSGRLRMVAPVSFGTNFLGQVIADFARCHPELEIAVDFEDRLVNPTQGGYDLGIHIGDLKESSLKARKLCDCSRIVCCSPEYATNCGLPKSVAELAQHTCIGYAHVRSSDFWQFESEGVSGRPISVLMRSRIVANNFEAMRDMAIAGLGLVLLPEFLAAGPLREGSLISALPHVTPRAYTISAVYPYTRQVSSKVRKFIDHLVAAFVPPLPWHRHMDETADPRISRTAERTPFAA</sequence>
<dbReference type="PANTHER" id="PTHR30537">
    <property type="entry name" value="HTH-TYPE TRANSCRIPTIONAL REGULATOR"/>
    <property type="match status" value="1"/>
</dbReference>
<dbReference type="SUPFAM" id="SSF46785">
    <property type="entry name" value="Winged helix' DNA-binding domain"/>
    <property type="match status" value="1"/>
</dbReference>
<dbReference type="Gene3D" id="1.10.10.10">
    <property type="entry name" value="Winged helix-like DNA-binding domain superfamily/Winged helix DNA-binding domain"/>
    <property type="match status" value="1"/>
</dbReference>
<evidence type="ECO:0000259" key="5">
    <source>
        <dbReference type="PROSITE" id="PS50931"/>
    </source>
</evidence>
<dbReference type="InterPro" id="IPR000847">
    <property type="entry name" value="LysR_HTH_N"/>
</dbReference>
<dbReference type="InterPro" id="IPR005119">
    <property type="entry name" value="LysR_subst-bd"/>
</dbReference>
<evidence type="ECO:0000256" key="2">
    <source>
        <dbReference type="ARBA" id="ARBA00023015"/>
    </source>
</evidence>